<evidence type="ECO:0000313" key="2">
    <source>
        <dbReference type="EMBL" id="KKN14734.1"/>
    </source>
</evidence>
<sequence length="318" mass="34841">MTSPSDPIVLVGLPGAGKTTFLAALWYALNHSTDGGISLNALPEDQAYLNEISRTWRQGEPQPHTATAVFQEIRLCVRYDGADVPGELVLPDLSGECFQQDQWADRHWNQKYDSIARAASGVVLLVHPDAWKGSPRIADVARAEQLIEGSVAESQGEHVASGGAGRAGADESDQVEANVVDFDPLRVPAQVILVDLLQFLIGDPCFHTALRVSVVISAWDLLESRGRTPSVCLEKEMPLLHQFLTSNADRISCQVFGVSAQGGPYEDPRVRQNLLQMDNPIERIQVRDADGNTSDITAPILWQVRDRVVEERECRGIS</sequence>
<feature type="domain" description="Double-GTPase 1" evidence="1">
    <location>
        <begin position="9"/>
        <end position="302"/>
    </location>
</feature>
<organism evidence="2">
    <name type="scientific">marine sediment metagenome</name>
    <dbReference type="NCBI Taxonomy" id="412755"/>
    <lineage>
        <taxon>unclassified sequences</taxon>
        <taxon>metagenomes</taxon>
        <taxon>ecological metagenomes</taxon>
    </lineage>
</organism>
<reference evidence="2" key="1">
    <citation type="journal article" date="2015" name="Nature">
        <title>Complex archaea that bridge the gap between prokaryotes and eukaryotes.</title>
        <authorList>
            <person name="Spang A."/>
            <person name="Saw J.H."/>
            <person name="Jorgensen S.L."/>
            <person name="Zaremba-Niedzwiedzka K."/>
            <person name="Martijn J."/>
            <person name="Lind A.E."/>
            <person name="van Eijk R."/>
            <person name="Schleper C."/>
            <person name="Guy L."/>
            <person name="Ettema T.J."/>
        </authorList>
    </citation>
    <scope>NUCLEOTIDE SEQUENCE</scope>
</reference>
<proteinExistence type="predicted"/>
<comment type="caution">
    <text evidence="2">The sequence shown here is derived from an EMBL/GenBank/DDBJ whole genome shotgun (WGS) entry which is preliminary data.</text>
</comment>
<gene>
    <name evidence="2" type="ORF">LCGC14_0993160</name>
</gene>
<dbReference type="SUPFAM" id="SSF52540">
    <property type="entry name" value="P-loop containing nucleoside triphosphate hydrolases"/>
    <property type="match status" value="1"/>
</dbReference>
<dbReference type="InterPro" id="IPR027417">
    <property type="entry name" value="P-loop_NTPase"/>
</dbReference>
<dbReference type="AlphaFoldDB" id="A0A0F9N9S7"/>
<name>A0A0F9N9S7_9ZZZZ</name>
<accession>A0A0F9N9S7</accession>
<evidence type="ECO:0000259" key="1">
    <source>
        <dbReference type="Pfam" id="PF19975"/>
    </source>
</evidence>
<dbReference type="EMBL" id="LAZR01003788">
    <property type="protein sequence ID" value="KKN14734.1"/>
    <property type="molecule type" value="Genomic_DNA"/>
</dbReference>
<protein>
    <recommendedName>
        <fullName evidence="1">Double-GTPase 1 domain-containing protein</fullName>
    </recommendedName>
</protein>
<dbReference type="Pfam" id="PF19975">
    <property type="entry name" value="DO-GTPase1"/>
    <property type="match status" value="1"/>
</dbReference>
<dbReference type="InterPro" id="IPR045530">
    <property type="entry name" value="DO-GTPase1"/>
</dbReference>